<accession>A0A6J4Q2M8</accession>
<feature type="compositionally biased region" description="Basic residues" evidence="1">
    <location>
        <begin position="1"/>
        <end position="19"/>
    </location>
</feature>
<feature type="non-terminal residue" evidence="2">
    <location>
        <position position="1"/>
    </location>
</feature>
<feature type="compositionally biased region" description="Basic residues" evidence="1">
    <location>
        <begin position="61"/>
        <end position="78"/>
    </location>
</feature>
<dbReference type="EC" id="1.1.1.14" evidence="2"/>
<reference evidence="2" key="1">
    <citation type="submission" date="2020-02" db="EMBL/GenBank/DDBJ databases">
        <authorList>
            <person name="Meier V. D."/>
        </authorList>
    </citation>
    <scope>NUCLEOTIDE SEQUENCE</scope>
    <source>
        <strain evidence="2">AVDCRST_MAG22</strain>
    </source>
</reference>
<feature type="compositionally biased region" description="Basic residues" evidence="1">
    <location>
        <begin position="33"/>
        <end position="46"/>
    </location>
</feature>
<feature type="compositionally biased region" description="Basic residues" evidence="1">
    <location>
        <begin position="176"/>
        <end position="197"/>
    </location>
</feature>
<feature type="region of interest" description="Disordered" evidence="1">
    <location>
        <begin position="1"/>
        <end position="94"/>
    </location>
</feature>
<evidence type="ECO:0000313" key="2">
    <source>
        <dbReference type="EMBL" id="CAA9426466.1"/>
    </source>
</evidence>
<proteinExistence type="predicted"/>
<dbReference type="AlphaFoldDB" id="A0A6J4Q2M8"/>
<feature type="compositionally biased region" description="Low complexity" evidence="1">
    <location>
        <begin position="49"/>
        <end position="60"/>
    </location>
</feature>
<feature type="compositionally biased region" description="Basic and acidic residues" evidence="1">
    <location>
        <begin position="281"/>
        <end position="336"/>
    </location>
</feature>
<name>A0A6J4Q2M8_9ACTN</name>
<feature type="compositionally biased region" description="Basic and acidic residues" evidence="1">
    <location>
        <begin position="256"/>
        <end position="270"/>
    </location>
</feature>
<feature type="compositionally biased region" description="Gly residues" evidence="1">
    <location>
        <begin position="79"/>
        <end position="90"/>
    </location>
</feature>
<feature type="non-terminal residue" evidence="2">
    <location>
        <position position="384"/>
    </location>
</feature>
<keyword evidence="2" id="KW-0560">Oxidoreductase</keyword>
<dbReference type="EMBL" id="CADCUV010000136">
    <property type="protein sequence ID" value="CAA9426466.1"/>
    <property type="molecule type" value="Genomic_DNA"/>
</dbReference>
<feature type="region of interest" description="Disordered" evidence="1">
    <location>
        <begin position="140"/>
        <end position="384"/>
    </location>
</feature>
<gene>
    <name evidence="2" type="ORF">AVDCRST_MAG22-2945</name>
</gene>
<evidence type="ECO:0000256" key="1">
    <source>
        <dbReference type="SAM" id="MobiDB-lite"/>
    </source>
</evidence>
<sequence>AERPRRHLRRPRLVAHHPRGAQARGAPQGRPDPHRRLRGLRHRPPHPQRPLAPAAPLAVHARPRARRGRRRDRGRAGRGLHGPAPGGGVEGHAAPPHALRQLLLLRALPGDGQQVPHPRLLRPLPRLRQAPAPLGRVVRDGLRRPRGAAGDQDLQATRRHAAGLGRPLRAIDLVRPRLRPRPARRLFPRGRHRRHPGLRADRRPGRGRRPGDGGGPRHRRGGAREPQARALPPLRRRGDGLPGGPRDAGVAHRGRARDDPALRGGPRDGLLRPPLGRPRGHRDAARRRDLRRDGPVHRRRRDRDELAQDLHEGPERARELGVHRGRHRQGDSDARPGEGPVPVDGDADPLPVHRGGYRRGHPERPRHAQRQVDHRALPGPGRQL</sequence>
<dbReference type="GO" id="GO:0003939">
    <property type="term" value="F:L-iditol 2-dehydrogenase (NAD+) activity"/>
    <property type="evidence" value="ECO:0007669"/>
    <property type="project" value="UniProtKB-EC"/>
</dbReference>
<protein>
    <submittedName>
        <fullName evidence="2">Sorbitol dehydrogenase</fullName>
        <ecNumber evidence="2">1.1.1.14</ecNumber>
    </submittedName>
</protein>
<feature type="compositionally biased region" description="Basic and acidic residues" evidence="1">
    <location>
        <begin position="360"/>
        <end position="376"/>
    </location>
</feature>
<organism evidence="2">
    <name type="scientific">uncultured Rubrobacteraceae bacterium</name>
    <dbReference type="NCBI Taxonomy" id="349277"/>
    <lineage>
        <taxon>Bacteria</taxon>
        <taxon>Bacillati</taxon>
        <taxon>Actinomycetota</taxon>
        <taxon>Rubrobacteria</taxon>
        <taxon>Rubrobacterales</taxon>
        <taxon>Rubrobacteraceae</taxon>
        <taxon>environmental samples</taxon>
    </lineage>
</organism>